<keyword evidence="1" id="KW-1133">Transmembrane helix</keyword>
<dbReference type="RefSeq" id="WP_197904221.1">
    <property type="nucleotide sequence ID" value="NZ_JACSGR010000015.1"/>
</dbReference>
<proteinExistence type="predicted"/>
<dbReference type="InterPro" id="IPR019670">
    <property type="entry name" value="DUF2523"/>
</dbReference>
<dbReference type="Pfam" id="PF10734">
    <property type="entry name" value="DUF2523"/>
    <property type="match status" value="1"/>
</dbReference>
<evidence type="ECO:0000313" key="2">
    <source>
        <dbReference type="EMBL" id="MBH5330386.1"/>
    </source>
</evidence>
<feature type="transmembrane region" description="Helical" evidence="1">
    <location>
        <begin position="16"/>
        <end position="36"/>
    </location>
</feature>
<dbReference type="EMBL" id="JACSGR010000015">
    <property type="protein sequence ID" value="MBH5330386.1"/>
    <property type="molecule type" value="Genomic_DNA"/>
</dbReference>
<keyword evidence="1" id="KW-0812">Transmembrane</keyword>
<evidence type="ECO:0000313" key="3">
    <source>
        <dbReference type="Proteomes" id="UP000768471"/>
    </source>
</evidence>
<keyword evidence="3" id="KW-1185">Reference proteome</keyword>
<accession>A0ABS0NDH8</accession>
<name>A0ABS0NDH8_9NEIS</name>
<sequence length="94" mass="10235">MPALLIPLLAILLRQLVLRIIIATGIAFVTYAGYMVALDKFKDYIVDAVNSMPADIVNLLLIGGVGQGMGYLFGAFAFRISMTTLNKLTFILPK</sequence>
<keyword evidence="1" id="KW-0472">Membrane</keyword>
<feature type="transmembrane region" description="Helical" evidence="1">
    <location>
        <begin position="56"/>
        <end position="78"/>
    </location>
</feature>
<comment type="caution">
    <text evidence="2">The sequence shown here is derived from an EMBL/GenBank/DDBJ whole genome shotgun (WGS) entry which is preliminary data.</text>
</comment>
<reference evidence="2 3" key="1">
    <citation type="submission" date="2020-09" db="EMBL/GenBank/DDBJ databases">
        <title>Eikenella S3660 sp. nov., isolated from a throat swab.</title>
        <authorList>
            <person name="Buhl M."/>
        </authorList>
    </citation>
    <scope>NUCLEOTIDE SEQUENCE [LARGE SCALE GENOMIC DNA]</scope>
    <source>
        <strain evidence="2 3">S3360</strain>
    </source>
</reference>
<organism evidence="2 3">
    <name type="scientific">Eikenella glucosivorans</name>
    <dbReference type="NCBI Taxonomy" id="2766967"/>
    <lineage>
        <taxon>Bacteria</taxon>
        <taxon>Pseudomonadati</taxon>
        <taxon>Pseudomonadota</taxon>
        <taxon>Betaproteobacteria</taxon>
        <taxon>Neisseriales</taxon>
        <taxon>Neisseriaceae</taxon>
        <taxon>Eikenella</taxon>
    </lineage>
</organism>
<protein>
    <submittedName>
        <fullName evidence="2">DUF2523 domain-containing protein</fullName>
    </submittedName>
</protein>
<evidence type="ECO:0000256" key="1">
    <source>
        <dbReference type="SAM" id="Phobius"/>
    </source>
</evidence>
<dbReference type="Proteomes" id="UP000768471">
    <property type="component" value="Unassembled WGS sequence"/>
</dbReference>
<gene>
    <name evidence="2" type="ORF">H9Q10_12050</name>
</gene>